<dbReference type="PANTHER" id="PTHR32309:SF13">
    <property type="entry name" value="FERRIC ENTEROBACTIN TRANSPORT PROTEIN FEPE"/>
    <property type="match status" value="1"/>
</dbReference>
<protein>
    <recommendedName>
        <fullName evidence="4">non-specific protein-tyrosine kinase</fullName>
        <ecNumber evidence="4">2.7.10.2</ecNumber>
    </recommendedName>
</protein>
<dbReference type="InterPro" id="IPR025669">
    <property type="entry name" value="AAA_dom"/>
</dbReference>
<dbReference type="GO" id="GO:0004715">
    <property type="term" value="F:non-membrane spanning protein tyrosine kinase activity"/>
    <property type="evidence" value="ECO:0007669"/>
    <property type="project" value="UniProtKB-EC"/>
</dbReference>
<feature type="transmembrane region" description="Helical" evidence="17">
    <location>
        <begin position="445"/>
        <end position="466"/>
    </location>
</feature>
<comment type="subcellular location">
    <subcellularLocation>
        <location evidence="1">Cell inner membrane</location>
        <topology evidence="1">Multi-pass membrane protein</topology>
    </subcellularLocation>
</comment>
<feature type="domain" description="Polysaccharide chain length determinant N-terminal" evidence="18">
    <location>
        <begin position="4"/>
        <end position="80"/>
    </location>
</feature>
<evidence type="ECO:0000256" key="6">
    <source>
        <dbReference type="ARBA" id="ARBA00022519"/>
    </source>
</evidence>
<evidence type="ECO:0000256" key="3">
    <source>
        <dbReference type="ARBA" id="ARBA00008883"/>
    </source>
</evidence>
<feature type="domain" description="AAA" evidence="19">
    <location>
        <begin position="545"/>
        <end position="665"/>
    </location>
</feature>
<dbReference type="InterPro" id="IPR050445">
    <property type="entry name" value="Bact_polysacc_biosynth/exp"/>
</dbReference>
<gene>
    <name evidence="21" type="ORF">ETSY2_41945</name>
</gene>
<evidence type="ECO:0000256" key="15">
    <source>
        <dbReference type="ARBA" id="ARBA00051245"/>
    </source>
</evidence>
<name>W4LNG9_9BACT</name>
<dbReference type="Proteomes" id="UP000019140">
    <property type="component" value="Unassembled WGS sequence"/>
</dbReference>
<evidence type="ECO:0000259" key="19">
    <source>
        <dbReference type="Pfam" id="PF13614"/>
    </source>
</evidence>
<evidence type="ECO:0000256" key="16">
    <source>
        <dbReference type="SAM" id="Coils"/>
    </source>
</evidence>
<evidence type="ECO:0000256" key="9">
    <source>
        <dbReference type="ARBA" id="ARBA00022741"/>
    </source>
</evidence>
<evidence type="ECO:0000256" key="12">
    <source>
        <dbReference type="ARBA" id="ARBA00022989"/>
    </source>
</evidence>
<reference evidence="21 22" key="1">
    <citation type="journal article" date="2014" name="Nature">
        <title>An environmental bacterial taxon with a large and distinct metabolic repertoire.</title>
        <authorList>
            <person name="Wilson M.C."/>
            <person name="Mori T."/>
            <person name="Ruckert C."/>
            <person name="Uria A.R."/>
            <person name="Helf M.J."/>
            <person name="Takada K."/>
            <person name="Gernert C."/>
            <person name="Steffens U.A."/>
            <person name="Heycke N."/>
            <person name="Schmitt S."/>
            <person name="Rinke C."/>
            <person name="Helfrich E.J."/>
            <person name="Brachmann A.O."/>
            <person name="Gurgui C."/>
            <person name="Wakimoto T."/>
            <person name="Kracht M."/>
            <person name="Crusemann M."/>
            <person name="Hentschel U."/>
            <person name="Abe I."/>
            <person name="Matsunaga S."/>
            <person name="Kalinowski J."/>
            <person name="Takeyama H."/>
            <person name="Piel J."/>
        </authorList>
    </citation>
    <scope>NUCLEOTIDE SEQUENCE [LARGE SCALE GENOMIC DNA]</scope>
    <source>
        <strain evidence="22">TSY2</strain>
    </source>
</reference>
<dbReference type="AlphaFoldDB" id="W4LNG9"/>
<feature type="domain" description="Tyrosine-protein kinase G-rich" evidence="20">
    <location>
        <begin position="391"/>
        <end position="461"/>
    </location>
</feature>
<dbReference type="InterPro" id="IPR027417">
    <property type="entry name" value="P-loop_NTPase"/>
</dbReference>
<keyword evidence="8 17" id="KW-0812">Transmembrane</keyword>
<evidence type="ECO:0000256" key="1">
    <source>
        <dbReference type="ARBA" id="ARBA00004429"/>
    </source>
</evidence>
<dbReference type="InterPro" id="IPR005702">
    <property type="entry name" value="Wzc-like_C"/>
</dbReference>
<keyword evidence="11" id="KW-0067">ATP-binding</keyword>
<dbReference type="EMBL" id="AZHX01001894">
    <property type="protein sequence ID" value="ETW98921.1"/>
    <property type="molecule type" value="Genomic_DNA"/>
</dbReference>
<dbReference type="GO" id="GO:0005524">
    <property type="term" value="F:ATP binding"/>
    <property type="evidence" value="ECO:0007669"/>
    <property type="project" value="UniProtKB-KW"/>
</dbReference>
<comment type="similarity">
    <text evidence="2">Belongs to the CpsD/CapB family.</text>
</comment>
<dbReference type="Pfam" id="PF02706">
    <property type="entry name" value="Wzz"/>
    <property type="match status" value="1"/>
</dbReference>
<evidence type="ECO:0000313" key="21">
    <source>
        <dbReference type="EMBL" id="ETW98921.1"/>
    </source>
</evidence>
<dbReference type="Pfam" id="PF13614">
    <property type="entry name" value="AAA_31"/>
    <property type="match status" value="1"/>
</dbReference>
<dbReference type="InterPro" id="IPR003856">
    <property type="entry name" value="LPS_length_determ_N"/>
</dbReference>
<accession>W4LNG9</accession>
<keyword evidence="7" id="KW-0808">Transferase</keyword>
<evidence type="ECO:0000256" key="13">
    <source>
        <dbReference type="ARBA" id="ARBA00023136"/>
    </source>
</evidence>
<keyword evidence="9" id="KW-0547">Nucleotide-binding</keyword>
<dbReference type="EC" id="2.7.10.2" evidence="4"/>
<dbReference type="Gene3D" id="3.40.50.300">
    <property type="entry name" value="P-loop containing nucleotide triphosphate hydrolases"/>
    <property type="match status" value="1"/>
</dbReference>
<keyword evidence="5" id="KW-1003">Cell membrane</keyword>
<dbReference type="InterPro" id="IPR032807">
    <property type="entry name" value="GNVR"/>
</dbReference>
<evidence type="ECO:0000256" key="11">
    <source>
        <dbReference type="ARBA" id="ARBA00022840"/>
    </source>
</evidence>
<proteinExistence type="inferred from homology"/>
<dbReference type="Pfam" id="PF13807">
    <property type="entry name" value="GNVR"/>
    <property type="match status" value="1"/>
</dbReference>
<evidence type="ECO:0000256" key="14">
    <source>
        <dbReference type="ARBA" id="ARBA00023137"/>
    </source>
</evidence>
<keyword evidence="13 17" id="KW-0472">Membrane</keyword>
<keyword evidence="6" id="KW-0997">Cell inner membrane</keyword>
<evidence type="ECO:0000256" key="17">
    <source>
        <dbReference type="SAM" id="Phobius"/>
    </source>
</evidence>
<keyword evidence="12 17" id="KW-1133">Transmembrane helix</keyword>
<sequence length="745" mass="82566">MCQRPWLIVTLVLVSLVLGGLKVAKTRPIYRATAKILIEQGKSKVNPFEDVITPRKTVADYQTQFEILQSRSLARRVVAHLGLRSHPEFALKKPAQPRMAMQAFQSWPVMQSIRSWMDSLLNAFSRPPVPAANGEAPASQLGAKSSSSDAALVSAFLGRLQVKPVPRANLVNVSFQAYDPALAANAANSLARLYIDFSMETRFATLQDALDWLERQVGGMRQQVEVSEKALQQYKDLHDVHLIDDRLPSLMREISNLNTSLTQSKTERIELETLYNELQDALNKGKGVEWMPSVVENPLVQNLKARYVDLQRSFVHLSQKYGDNHLRTSQLKAQLNDLEAKIDQEVKRIVQAFKIKYQVILAREQALRSEIGNLKREVRDLNDKSVKYGVLKREANSNQRLSDLLLNRLKEASVSADLTNGNNIRVIDPADVPSRPINVNPARTIGIAGLLGLLGGLGLVALMGYLDNTLKTPEEAEEFLDLPVLGMIEQYRQKRGESHEGLITLAPSQAKVTEAFKTLRANLLLSYTDPPRKVFLITSPHAHDGKTTIATNLAVVIAQTERRVLLVDADLRNPSVHKMLNMENHGGLRERLLTETYDLTDGAPDHGLSLDGLSVITAGEEVPNPSELLESKRMERFLAYARQHYDTVIIDSPPVLAVSDALVLSPLVDGIVVVLRAGMTPYNHAQQAISSFLTLYADSMSPEDPHRVQSLPAASLGLVMNCIDPREGGTYAAYHSYASTASNES</sequence>
<organism evidence="21 22">
    <name type="scientific">Candidatus Entotheonella gemina</name>
    <dbReference type="NCBI Taxonomy" id="1429439"/>
    <lineage>
        <taxon>Bacteria</taxon>
        <taxon>Pseudomonadati</taxon>
        <taxon>Nitrospinota/Tectimicrobiota group</taxon>
        <taxon>Candidatus Tectimicrobiota</taxon>
        <taxon>Candidatus Entotheonellia</taxon>
        <taxon>Candidatus Entotheonellales</taxon>
        <taxon>Candidatus Entotheonellaceae</taxon>
        <taxon>Candidatus Entotheonella</taxon>
    </lineage>
</organism>
<evidence type="ECO:0000256" key="4">
    <source>
        <dbReference type="ARBA" id="ARBA00011903"/>
    </source>
</evidence>
<keyword evidence="22" id="KW-1185">Reference proteome</keyword>
<keyword evidence="10" id="KW-0418">Kinase</keyword>
<evidence type="ECO:0000259" key="18">
    <source>
        <dbReference type="Pfam" id="PF02706"/>
    </source>
</evidence>
<dbReference type="PANTHER" id="PTHR32309">
    <property type="entry name" value="TYROSINE-PROTEIN KINASE"/>
    <property type="match status" value="1"/>
</dbReference>
<comment type="similarity">
    <text evidence="3">Belongs to the etk/wzc family.</text>
</comment>
<dbReference type="GO" id="GO:0005886">
    <property type="term" value="C:plasma membrane"/>
    <property type="evidence" value="ECO:0007669"/>
    <property type="project" value="UniProtKB-SubCell"/>
</dbReference>
<dbReference type="SUPFAM" id="SSF52540">
    <property type="entry name" value="P-loop containing nucleoside triphosphate hydrolases"/>
    <property type="match status" value="1"/>
</dbReference>
<keyword evidence="16" id="KW-0175">Coiled coil</keyword>
<keyword evidence="14" id="KW-0829">Tyrosine-protein kinase</keyword>
<comment type="catalytic activity">
    <reaction evidence="15">
        <text>L-tyrosyl-[protein] + ATP = O-phospho-L-tyrosyl-[protein] + ADP + H(+)</text>
        <dbReference type="Rhea" id="RHEA:10596"/>
        <dbReference type="Rhea" id="RHEA-COMP:10136"/>
        <dbReference type="Rhea" id="RHEA-COMP:20101"/>
        <dbReference type="ChEBI" id="CHEBI:15378"/>
        <dbReference type="ChEBI" id="CHEBI:30616"/>
        <dbReference type="ChEBI" id="CHEBI:46858"/>
        <dbReference type="ChEBI" id="CHEBI:61978"/>
        <dbReference type="ChEBI" id="CHEBI:456216"/>
        <dbReference type="EC" id="2.7.10.2"/>
    </reaction>
</comment>
<dbReference type="CDD" id="cd05387">
    <property type="entry name" value="BY-kinase"/>
    <property type="match status" value="1"/>
</dbReference>
<dbReference type="SUPFAM" id="SSF57997">
    <property type="entry name" value="Tropomyosin"/>
    <property type="match status" value="1"/>
</dbReference>
<evidence type="ECO:0000256" key="5">
    <source>
        <dbReference type="ARBA" id="ARBA00022475"/>
    </source>
</evidence>
<dbReference type="NCBIfam" id="TIGR01007">
    <property type="entry name" value="eps_fam"/>
    <property type="match status" value="1"/>
</dbReference>
<dbReference type="HOGENOM" id="CLU_009912_2_1_7"/>
<evidence type="ECO:0000256" key="7">
    <source>
        <dbReference type="ARBA" id="ARBA00022679"/>
    </source>
</evidence>
<evidence type="ECO:0000256" key="8">
    <source>
        <dbReference type="ARBA" id="ARBA00022692"/>
    </source>
</evidence>
<comment type="caution">
    <text evidence="21">The sequence shown here is derived from an EMBL/GenBank/DDBJ whole genome shotgun (WGS) entry which is preliminary data.</text>
</comment>
<evidence type="ECO:0000256" key="2">
    <source>
        <dbReference type="ARBA" id="ARBA00007316"/>
    </source>
</evidence>
<feature type="coiled-coil region" evidence="16">
    <location>
        <begin position="328"/>
        <end position="384"/>
    </location>
</feature>
<evidence type="ECO:0000256" key="10">
    <source>
        <dbReference type="ARBA" id="ARBA00022777"/>
    </source>
</evidence>
<evidence type="ECO:0000259" key="20">
    <source>
        <dbReference type="Pfam" id="PF13807"/>
    </source>
</evidence>
<evidence type="ECO:0000313" key="22">
    <source>
        <dbReference type="Proteomes" id="UP000019140"/>
    </source>
</evidence>